<accession>A0A1H5UKX5</accession>
<reference evidence="3" key="1">
    <citation type="submission" date="2016-10" db="EMBL/GenBank/DDBJ databases">
        <authorList>
            <person name="Varghese N."/>
            <person name="Submissions S."/>
        </authorList>
    </citation>
    <scope>NUCLEOTIDE SEQUENCE [LARGE SCALE GENOMIC DNA]</scope>
    <source>
        <strain evidence="3">CGMCC 1.9230</strain>
    </source>
</reference>
<sequence>MKKILFAVLVMTSALANAQDIKNDTIKTISVDSLETMSVDTVKTVTIESLKEALDEHSMKFSGLDERLATMDSDLGKLTKIKFSGYLQAQYEMYNYQDNIGPGPSTTAVPIKNTFFIRRARVKLTYEPLTGAVFVIQPDYAFDKVTLRDAYVQLNDKWLQTFKLFLGQFNRTSYEVEFSSRSRELLERSRMSGILYPQERDLGAKIEMDLDTKYEIPFKFQLAVFNGNYGEGSLTNNLRDVDNKKDVMMRGVYSFQFPSQGLGIDIGAHTYLGNTAVLQAGTFSDTNNKNFTAKVGDSFQKKWFGGEMRVYYDFLGGMSLKGEYISGKISGEKSSTALPVANSNPSFNFNGIRDFTGYYATLVKNIGKSNQIAVRYDSWDPNRHLAGDAVTIKEDLKYDNWSFSWQYFYDDNVKIVAGYSLPINEKSTTVGGDYIKDKLDNTFTIRIQAGF</sequence>
<dbReference type="AlphaFoldDB" id="A0A1H5UKX5"/>
<evidence type="ECO:0000313" key="3">
    <source>
        <dbReference type="Proteomes" id="UP000236737"/>
    </source>
</evidence>
<dbReference type="SUPFAM" id="SSF56935">
    <property type="entry name" value="Porins"/>
    <property type="match status" value="1"/>
</dbReference>
<dbReference type="OrthoDB" id="925187at2"/>
<keyword evidence="3" id="KW-1185">Reference proteome</keyword>
<dbReference type="Proteomes" id="UP000236737">
    <property type="component" value="Unassembled WGS sequence"/>
</dbReference>
<dbReference type="EMBL" id="FNVP01000002">
    <property type="protein sequence ID" value="SEF75656.1"/>
    <property type="molecule type" value="Genomic_DNA"/>
</dbReference>
<dbReference type="Gene3D" id="2.40.160.10">
    <property type="entry name" value="Porin"/>
    <property type="match status" value="1"/>
</dbReference>
<dbReference type="InterPro" id="IPR023614">
    <property type="entry name" value="Porin_dom_sf"/>
</dbReference>
<organism evidence="2 3">
    <name type="scientific">Flavobacterium urumqiense</name>
    <dbReference type="NCBI Taxonomy" id="935224"/>
    <lineage>
        <taxon>Bacteria</taxon>
        <taxon>Pseudomonadati</taxon>
        <taxon>Bacteroidota</taxon>
        <taxon>Flavobacteriia</taxon>
        <taxon>Flavobacteriales</taxon>
        <taxon>Flavobacteriaceae</taxon>
        <taxon>Flavobacterium</taxon>
    </lineage>
</organism>
<keyword evidence="1" id="KW-0732">Signal</keyword>
<name>A0A1H5UKX5_9FLAO</name>
<proteinExistence type="predicted"/>
<dbReference type="RefSeq" id="WP_103999043.1">
    <property type="nucleotide sequence ID" value="NZ_FNVP01000002.1"/>
</dbReference>
<feature type="chain" id="PRO_5009286286" description="Phosphate-selective porin O and P" evidence="1">
    <location>
        <begin position="19"/>
        <end position="451"/>
    </location>
</feature>
<evidence type="ECO:0008006" key="4">
    <source>
        <dbReference type="Google" id="ProtNLM"/>
    </source>
</evidence>
<feature type="signal peptide" evidence="1">
    <location>
        <begin position="1"/>
        <end position="18"/>
    </location>
</feature>
<evidence type="ECO:0000256" key="1">
    <source>
        <dbReference type="SAM" id="SignalP"/>
    </source>
</evidence>
<evidence type="ECO:0000313" key="2">
    <source>
        <dbReference type="EMBL" id="SEF75656.1"/>
    </source>
</evidence>
<protein>
    <recommendedName>
        <fullName evidence="4">Phosphate-selective porin O and P</fullName>
    </recommendedName>
</protein>
<gene>
    <name evidence="2" type="ORF">SAMN04488130_102309</name>
</gene>